<dbReference type="Pfam" id="PF04962">
    <property type="entry name" value="KduI"/>
    <property type="match status" value="1"/>
</dbReference>
<dbReference type="Gene3D" id="2.60.120.10">
    <property type="entry name" value="Jelly Rolls"/>
    <property type="match status" value="2"/>
</dbReference>
<dbReference type="PANTHER" id="PTHR39193:SF1">
    <property type="entry name" value="5-DEOXY-GLUCURONATE ISOMERASE"/>
    <property type="match status" value="1"/>
</dbReference>
<dbReference type="InterPro" id="IPR021120">
    <property type="entry name" value="KduI/IolB_isomerase"/>
</dbReference>
<proteinExistence type="predicted"/>
<name>A0A844H686_9RHOB</name>
<reference evidence="2 3" key="1">
    <citation type="submission" date="2019-11" db="EMBL/GenBank/DDBJ databases">
        <authorList>
            <person name="Dong K."/>
        </authorList>
    </citation>
    <scope>NUCLEOTIDE SEQUENCE [LARGE SCALE GENOMIC DNA]</scope>
    <source>
        <strain evidence="2 3">JCM 17370</strain>
    </source>
</reference>
<dbReference type="EC" id="5.3.1.30" evidence="2"/>
<dbReference type="NCBIfam" id="TIGR04378">
    <property type="entry name" value="myo_inos_iolB"/>
    <property type="match status" value="1"/>
</dbReference>
<protein>
    <submittedName>
        <fullName evidence="2">5-deoxy-glucuronate isomerase</fullName>
        <ecNumber evidence="2">5.3.1.30</ecNumber>
    </submittedName>
</protein>
<keyword evidence="1 2" id="KW-0413">Isomerase</keyword>
<dbReference type="PANTHER" id="PTHR39193">
    <property type="entry name" value="5-DEOXY-GLUCURONATE ISOMERASE"/>
    <property type="match status" value="1"/>
</dbReference>
<dbReference type="AlphaFoldDB" id="A0A844H686"/>
<dbReference type="GO" id="GO:0019310">
    <property type="term" value="P:inositol catabolic process"/>
    <property type="evidence" value="ECO:0007669"/>
    <property type="project" value="InterPro"/>
</dbReference>
<dbReference type="OrthoDB" id="6121073at2"/>
<dbReference type="PIRSF" id="PIRSF036628">
    <property type="entry name" value="IolB"/>
    <property type="match status" value="1"/>
</dbReference>
<dbReference type="Proteomes" id="UP000442533">
    <property type="component" value="Unassembled WGS sequence"/>
</dbReference>
<evidence type="ECO:0000313" key="3">
    <source>
        <dbReference type="Proteomes" id="UP000442533"/>
    </source>
</evidence>
<dbReference type="RefSeq" id="WP_155063567.1">
    <property type="nucleotide sequence ID" value="NZ_WMIF01000005.1"/>
</dbReference>
<comment type="caution">
    <text evidence="2">The sequence shown here is derived from an EMBL/GenBank/DDBJ whole genome shotgun (WGS) entry which is preliminary data.</text>
</comment>
<evidence type="ECO:0000313" key="2">
    <source>
        <dbReference type="EMBL" id="MTH34007.1"/>
    </source>
</evidence>
<dbReference type="InterPro" id="IPR024203">
    <property type="entry name" value="Deoxy-glucuronate_isom_IolB"/>
</dbReference>
<dbReference type="GO" id="GO:0102482">
    <property type="term" value="F:5-deoxy-D-glucuronate isomerase activity"/>
    <property type="evidence" value="ECO:0007669"/>
    <property type="project" value="UniProtKB-EC"/>
</dbReference>
<dbReference type="EMBL" id="WMIF01000005">
    <property type="protein sequence ID" value="MTH34007.1"/>
    <property type="molecule type" value="Genomic_DNA"/>
</dbReference>
<sequence length="268" mass="29865">MTLLRKPTGITGKVHDITPESAGWGYVGFGLYRLKPGEEVTEATGDREVILVLVEGKAALSCDTMDFGEMGQRMNVFEKAPPHCAYVPNGESWRARALTDCTLAVCSAPGHGGHPAQRLGPDGIELTPRGKGTNTRYINNIAMEGRDVADSLLVTEVFTPPGHWSSYPPHRHDEDNFPAMTYLEETYYHRLNPAQGYGHQRVFTEDGSLDETMSVSSHDVVLVPRGHHPCGVPYGYEMYYLNVMAGPLRKWRFKNHPDHDWIAQRDAD</sequence>
<dbReference type="InterPro" id="IPR014710">
    <property type="entry name" value="RmlC-like_jellyroll"/>
</dbReference>
<gene>
    <name evidence="2" type="primary">iolB</name>
    <name evidence="2" type="ORF">GL279_05270</name>
</gene>
<evidence type="ECO:0000256" key="1">
    <source>
        <dbReference type="ARBA" id="ARBA00023235"/>
    </source>
</evidence>
<organism evidence="2 3">
    <name type="scientific">Paracoccus limosus</name>
    <dbReference type="NCBI Taxonomy" id="913252"/>
    <lineage>
        <taxon>Bacteria</taxon>
        <taxon>Pseudomonadati</taxon>
        <taxon>Pseudomonadota</taxon>
        <taxon>Alphaproteobacteria</taxon>
        <taxon>Rhodobacterales</taxon>
        <taxon>Paracoccaceae</taxon>
        <taxon>Paracoccus</taxon>
    </lineage>
</organism>
<dbReference type="InterPro" id="IPR011051">
    <property type="entry name" value="RmlC_Cupin_sf"/>
</dbReference>
<dbReference type="GO" id="GO:0008880">
    <property type="term" value="F:glucuronate isomerase activity"/>
    <property type="evidence" value="ECO:0007669"/>
    <property type="project" value="InterPro"/>
</dbReference>
<accession>A0A844H686</accession>
<keyword evidence="3" id="KW-1185">Reference proteome</keyword>
<dbReference type="SUPFAM" id="SSF51182">
    <property type="entry name" value="RmlC-like cupins"/>
    <property type="match status" value="1"/>
</dbReference>